<protein>
    <recommendedName>
        <fullName evidence="4">WD40 repeat protein</fullName>
    </recommendedName>
</protein>
<keyword evidence="1" id="KW-0732">Signal</keyword>
<sequence length="424" mass="46628">MSKSRRLMITGLLCVLPVFLSTDRAAQAYEALSKTRAVVTPSMSYPGYLQPVTDAAFGTPFTRVTDPGQKLLPGISCKPAYCTHRYSSSQAWNADQSLLLIVNGCSGFCFLNGSTYVPLFHRTVPNECEWHPVDPALMICVAGSEIYTWNPRLDIRTAVHVFAEYKNLQFGPYKGNPSKDGTRLAVRATNSQGELVAFAYDIPAQRKYPDIKLANLSGHNGYCTISPSGRYVFCANATFDGTDTAYVFTTDGVQLQHWTEHHRPGHGDITTDTDGSEVYVGISKANPDKFHIIKRRLDDGAVTDLAPYGDGQHASIRNINRPGWVFVTYSGTYSEVAGHLDGTQLYQEVIALRIDGSGELRRVIQTRNAKYDYWSESHASPSPDGSQVIWSSNWGIPGGPVADFVARLSWPAPTTSDQRGNNPT</sequence>
<feature type="chain" id="PRO_5030031916" description="WD40 repeat protein" evidence="1">
    <location>
        <begin position="29"/>
        <end position="424"/>
    </location>
</feature>
<dbReference type="Proteomes" id="UP000183208">
    <property type="component" value="Unassembled WGS sequence"/>
</dbReference>
<feature type="signal peptide" evidence="1">
    <location>
        <begin position="1"/>
        <end position="28"/>
    </location>
</feature>
<evidence type="ECO:0000256" key="1">
    <source>
        <dbReference type="SAM" id="SignalP"/>
    </source>
</evidence>
<dbReference type="InterPro" id="IPR011042">
    <property type="entry name" value="6-blade_b-propeller_TolB-like"/>
</dbReference>
<accession>A0A1M7FMY5</accession>
<evidence type="ECO:0000313" key="2">
    <source>
        <dbReference type="EMBL" id="SEE09320.1"/>
    </source>
</evidence>
<evidence type="ECO:0000313" key="3">
    <source>
        <dbReference type="Proteomes" id="UP000183208"/>
    </source>
</evidence>
<name>A0A1M7FMY5_9BRAD</name>
<dbReference type="AlphaFoldDB" id="A0A1M7FMY5"/>
<organism evidence="2 3">
    <name type="scientific">Bradyrhizobium lablabi</name>
    <dbReference type="NCBI Taxonomy" id="722472"/>
    <lineage>
        <taxon>Bacteria</taxon>
        <taxon>Pseudomonadati</taxon>
        <taxon>Pseudomonadota</taxon>
        <taxon>Alphaproteobacteria</taxon>
        <taxon>Hyphomicrobiales</taxon>
        <taxon>Nitrobacteraceae</taxon>
        <taxon>Bradyrhizobium</taxon>
    </lineage>
</organism>
<evidence type="ECO:0008006" key="4">
    <source>
        <dbReference type="Google" id="ProtNLM"/>
    </source>
</evidence>
<dbReference type="RefSeq" id="WP_244525091.1">
    <property type="nucleotide sequence ID" value="NZ_FNTI01000001.1"/>
</dbReference>
<reference evidence="2 3" key="1">
    <citation type="submission" date="2016-10" db="EMBL/GenBank/DDBJ databases">
        <authorList>
            <person name="de Groot N.N."/>
        </authorList>
    </citation>
    <scope>NUCLEOTIDE SEQUENCE [LARGE SCALE GENOMIC DNA]</scope>
    <source>
        <strain evidence="2 3">GAS522</strain>
    </source>
</reference>
<proteinExistence type="predicted"/>
<dbReference type="Gene3D" id="2.120.10.30">
    <property type="entry name" value="TolB, C-terminal domain"/>
    <property type="match status" value="1"/>
</dbReference>
<dbReference type="EMBL" id="FNTI01000001">
    <property type="protein sequence ID" value="SEE09320.1"/>
    <property type="molecule type" value="Genomic_DNA"/>
</dbReference>
<gene>
    <name evidence="2" type="ORF">SAMN05444171_6232</name>
</gene>
<dbReference type="SUPFAM" id="SSF82171">
    <property type="entry name" value="DPP6 N-terminal domain-like"/>
    <property type="match status" value="1"/>
</dbReference>